<dbReference type="Pfam" id="PF13717">
    <property type="entry name" value="Zn_ribbon_4"/>
    <property type="match status" value="1"/>
</dbReference>
<keyword evidence="2" id="KW-0472">Membrane</keyword>
<name>A0A381QBR6_9ZZZZ</name>
<organism evidence="4">
    <name type="scientific">marine metagenome</name>
    <dbReference type="NCBI Taxonomy" id="408172"/>
    <lineage>
        <taxon>unclassified sequences</taxon>
        <taxon>metagenomes</taxon>
        <taxon>ecological metagenomes</taxon>
    </lineage>
</organism>
<keyword evidence="2" id="KW-0812">Transmembrane</keyword>
<feature type="transmembrane region" description="Helical" evidence="2">
    <location>
        <begin position="91"/>
        <end position="109"/>
    </location>
</feature>
<protein>
    <recommendedName>
        <fullName evidence="3">Zinc finger/thioredoxin putative domain-containing protein</fullName>
    </recommendedName>
</protein>
<sequence>MIIQCPACNTSFSVKPESFGARSRKVKCSRCSFIWTSNPSGKAINIPPLFEPATSQGIPNDNQSERIIPNKEPDHPLPVPVKKQDKEKPNIFLWLFIVFAFLLISSIWIKRDDIVNEFPNAAKILKVLDPSINIKGIEISDLKSKIDYAKGNASLVVTGTLVNQNTTKRDVPNIVIVIEDSKEIVLEQKILNFGNQTFDYLERKDFKLRF</sequence>
<keyword evidence="2" id="KW-1133">Transmembrane helix</keyword>
<dbReference type="InterPro" id="IPR011723">
    <property type="entry name" value="Znf/thioredoxin_put"/>
</dbReference>
<reference evidence="4" key="1">
    <citation type="submission" date="2018-05" db="EMBL/GenBank/DDBJ databases">
        <authorList>
            <person name="Lanie J.A."/>
            <person name="Ng W.-L."/>
            <person name="Kazmierczak K.M."/>
            <person name="Andrzejewski T.M."/>
            <person name="Davidsen T.M."/>
            <person name="Wayne K.J."/>
            <person name="Tettelin H."/>
            <person name="Glass J.I."/>
            <person name="Rusch D."/>
            <person name="Podicherti R."/>
            <person name="Tsui H.-C.T."/>
            <person name="Winkler M.E."/>
        </authorList>
    </citation>
    <scope>NUCLEOTIDE SEQUENCE</scope>
</reference>
<gene>
    <name evidence="4" type="ORF">METZ01_LOCUS29304</name>
</gene>
<dbReference type="AlphaFoldDB" id="A0A381QBR6"/>
<evidence type="ECO:0000256" key="2">
    <source>
        <dbReference type="SAM" id="Phobius"/>
    </source>
</evidence>
<feature type="domain" description="Zinc finger/thioredoxin putative" evidence="3">
    <location>
        <begin position="1"/>
        <end position="36"/>
    </location>
</feature>
<accession>A0A381QBR6</accession>
<evidence type="ECO:0000313" key="4">
    <source>
        <dbReference type="EMBL" id="SUZ76450.1"/>
    </source>
</evidence>
<evidence type="ECO:0000259" key="3">
    <source>
        <dbReference type="Pfam" id="PF13717"/>
    </source>
</evidence>
<dbReference type="NCBIfam" id="TIGR02098">
    <property type="entry name" value="MJ0042_CXXC"/>
    <property type="match status" value="1"/>
</dbReference>
<dbReference type="EMBL" id="UINC01001278">
    <property type="protein sequence ID" value="SUZ76450.1"/>
    <property type="molecule type" value="Genomic_DNA"/>
</dbReference>
<proteinExistence type="predicted"/>
<evidence type="ECO:0000256" key="1">
    <source>
        <dbReference type="SAM" id="MobiDB-lite"/>
    </source>
</evidence>
<feature type="non-terminal residue" evidence="4">
    <location>
        <position position="210"/>
    </location>
</feature>
<feature type="region of interest" description="Disordered" evidence="1">
    <location>
        <begin position="55"/>
        <end position="76"/>
    </location>
</feature>